<dbReference type="InterPro" id="IPR027417">
    <property type="entry name" value="P-loop_NTPase"/>
</dbReference>
<evidence type="ECO:0000256" key="4">
    <source>
        <dbReference type="ARBA" id="ARBA00022840"/>
    </source>
</evidence>
<evidence type="ECO:0000259" key="5">
    <source>
        <dbReference type="PROSITE" id="PS50893"/>
    </source>
</evidence>
<evidence type="ECO:0000256" key="1">
    <source>
        <dbReference type="ARBA" id="ARBA00005417"/>
    </source>
</evidence>
<dbReference type="CDD" id="cd03257">
    <property type="entry name" value="ABC_NikE_OppD_transporters"/>
    <property type="match status" value="2"/>
</dbReference>
<reference evidence="6 7" key="1">
    <citation type="submission" date="2024-09" db="EMBL/GenBank/DDBJ databases">
        <authorList>
            <person name="Sun Q."/>
            <person name="Mori K."/>
        </authorList>
    </citation>
    <scope>NUCLEOTIDE SEQUENCE [LARGE SCALE GENOMIC DNA]</scope>
    <source>
        <strain evidence="6 7">TISTR 1856</strain>
    </source>
</reference>
<dbReference type="InterPro" id="IPR003439">
    <property type="entry name" value="ABC_transporter-like_ATP-bd"/>
</dbReference>
<dbReference type="RefSeq" id="WP_380134284.1">
    <property type="nucleotide sequence ID" value="NZ_JBHLUI010000001.1"/>
</dbReference>
<feature type="domain" description="ABC transporter" evidence="5">
    <location>
        <begin position="22"/>
        <end position="273"/>
    </location>
</feature>
<organism evidence="6 7">
    <name type="scientific">Kineococcus gynurae</name>
    <dbReference type="NCBI Taxonomy" id="452979"/>
    <lineage>
        <taxon>Bacteria</taxon>
        <taxon>Bacillati</taxon>
        <taxon>Actinomycetota</taxon>
        <taxon>Actinomycetes</taxon>
        <taxon>Kineosporiales</taxon>
        <taxon>Kineosporiaceae</taxon>
        <taxon>Kineococcus</taxon>
    </lineage>
</organism>
<keyword evidence="4 6" id="KW-0067">ATP-binding</keyword>
<keyword evidence="2" id="KW-0813">Transport</keyword>
<dbReference type="InterPro" id="IPR017871">
    <property type="entry name" value="ABC_transporter-like_CS"/>
</dbReference>
<dbReference type="Gene3D" id="3.40.50.300">
    <property type="entry name" value="P-loop containing nucleotide triphosphate hydrolases"/>
    <property type="match status" value="2"/>
</dbReference>
<dbReference type="Pfam" id="PF00005">
    <property type="entry name" value="ABC_tran"/>
    <property type="match status" value="2"/>
</dbReference>
<evidence type="ECO:0000256" key="3">
    <source>
        <dbReference type="ARBA" id="ARBA00022741"/>
    </source>
</evidence>
<gene>
    <name evidence="6" type="ORF">ACFFVI_17885</name>
</gene>
<comment type="caution">
    <text evidence="6">The sequence shown here is derived from an EMBL/GenBank/DDBJ whole genome shotgun (WGS) entry which is preliminary data.</text>
</comment>
<dbReference type="PROSITE" id="PS50893">
    <property type="entry name" value="ABC_TRANSPORTER_2"/>
    <property type="match status" value="2"/>
</dbReference>
<dbReference type="SMART" id="SM00382">
    <property type="entry name" value="AAA"/>
    <property type="match status" value="2"/>
</dbReference>
<dbReference type="SUPFAM" id="SSF52540">
    <property type="entry name" value="P-loop containing nucleoside triphosphate hydrolases"/>
    <property type="match status" value="2"/>
</dbReference>
<dbReference type="Proteomes" id="UP001589748">
    <property type="component" value="Unassembled WGS sequence"/>
</dbReference>
<keyword evidence="3" id="KW-0547">Nucleotide-binding</keyword>
<feature type="domain" description="ABC transporter" evidence="5">
    <location>
        <begin position="319"/>
        <end position="573"/>
    </location>
</feature>
<evidence type="ECO:0000256" key="2">
    <source>
        <dbReference type="ARBA" id="ARBA00022448"/>
    </source>
</evidence>
<dbReference type="GO" id="GO:0005524">
    <property type="term" value="F:ATP binding"/>
    <property type="evidence" value="ECO:0007669"/>
    <property type="project" value="UniProtKB-KW"/>
</dbReference>
<keyword evidence="7" id="KW-1185">Reference proteome</keyword>
<dbReference type="PANTHER" id="PTHR43776:SF7">
    <property type="entry name" value="D,D-DIPEPTIDE TRANSPORT ATP-BINDING PROTEIN DDPF-RELATED"/>
    <property type="match status" value="1"/>
</dbReference>
<evidence type="ECO:0000313" key="7">
    <source>
        <dbReference type="Proteomes" id="UP001589748"/>
    </source>
</evidence>
<proteinExistence type="inferred from homology"/>
<dbReference type="InterPro" id="IPR003593">
    <property type="entry name" value="AAA+_ATPase"/>
</dbReference>
<dbReference type="EMBL" id="JBHMDM010000012">
    <property type="protein sequence ID" value="MFB9378833.1"/>
    <property type="molecule type" value="Genomic_DNA"/>
</dbReference>
<dbReference type="PROSITE" id="PS00211">
    <property type="entry name" value="ABC_TRANSPORTER_1"/>
    <property type="match status" value="2"/>
</dbReference>
<accession>A0ABV5LXR4</accession>
<name>A0ABV5LXR4_9ACTN</name>
<comment type="similarity">
    <text evidence="1">Belongs to the ABC transporter superfamily.</text>
</comment>
<sequence>MSTLVNDARTERPDRETPVLDVRNLSVRYEPRIGRPVDAVRDVSLRVRPGEFVGLAGESGSGKTTLAQAVLRLLRRPGRITGGQIRWGEHDVTHLDPQRDAEALRPLRWSYVSTVFQSSMNSLNPVRRVRSVFEDVLGQHDGLDREAARARAAELFDLVSVDARFLTMYPHELSGGMRQRVNLALALALRPRLVLFDEPTTGLDVVVQRSILDKIRELQERERFGAVLITHDMGTLLEFSDRVAVMYEGAVVEDVAATTAVREGPSHPYSVHLVGSYAQLVGDVAPAEGVPGYQGARVADPDAVAQEAPAAAGAAARILDVEGLGRRFERRRGLRTEVVDAVKDVGFTLDEGEVTALVGQSGSGKSTIARILTRIDSPTAGRVRFHPRGSEPVDLTALRGDVAQEYLRAVQYVFQDPYAALNPTRTVGQALVRPLQNFHGISRAEALDRAGDLLGSVGLAPAGRFLNRFPHELSGGQRQRVVIARALAPEPRLIVADEPIASLDVSIRAEILELLQSLVSERGVGMLYITHDLLSAQTLANHALVLRHGELVESGPARRVIEDPHAEYTRELLAAIPNPFRKAVA</sequence>
<dbReference type="InterPro" id="IPR050319">
    <property type="entry name" value="ABC_transp_ATP-bind"/>
</dbReference>
<protein>
    <submittedName>
        <fullName evidence="6">ABC transporter ATP-binding protein</fullName>
    </submittedName>
</protein>
<evidence type="ECO:0000313" key="6">
    <source>
        <dbReference type="EMBL" id="MFB9378833.1"/>
    </source>
</evidence>
<dbReference type="PANTHER" id="PTHR43776">
    <property type="entry name" value="TRANSPORT ATP-BINDING PROTEIN"/>
    <property type="match status" value="1"/>
</dbReference>